<comment type="caution">
    <text evidence="2">The sequence shown here is derived from an EMBL/GenBank/DDBJ whole genome shotgun (WGS) entry which is preliminary data.</text>
</comment>
<feature type="compositionally biased region" description="Acidic residues" evidence="1">
    <location>
        <begin position="374"/>
        <end position="401"/>
    </location>
</feature>
<accession>A0AAD7D3A7</accession>
<dbReference type="Proteomes" id="UP001221757">
    <property type="component" value="Unassembled WGS sequence"/>
</dbReference>
<feature type="region of interest" description="Disordered" evidence="1">
    <location>
        <begin position="365"/>
        <end position="413"/>
    </location>
</feature>
<evidence type="ECO:0000313" key="2">
    <source>
        <dbReference type="EMBL" id="KAJ7677187.1"/>
    </source>
</evidence>
<gene>
    <name evidence="2" type="ORF">B0H17DRAFT_1207236</name>
</gene>
<protein>
    <submittedName>
        <fullName evidence="2">Uncharacterized protein</fullName>
    </submittedName>
</protein>
<evidence type="ECO:0000256" key="1">
    <source>
        <dbReference type="SAM" id="MobiDB-lite"/>
    </source>
</evidence>
<name>A0AAD7D3A7_MYCRO</name>
<reference evidence="2" key="1">
    <citation type="submission" date="2023-03" db="EMBL/GenBank/DDBJ databases">
        <title>Massive genome expansion in bonnet fungi (Mycena s.s.) driven by repeated elements and novel gene families across ecological guilds.</title>
        <authorList>
            <consortium name="Lawrence Berkeley National Laboratory"/>
            <person name="Harder C.B."/>
            <person name="Miyauchi S."/>
            <person name="Viragh M."/>
            <person name="Kuo A."/>
            <person name="Thoen E."/>
            <person name="Andreopoulos B."/>
            <person name="Lu D."/>
            <person name="Skrede I."/>
            <person name="Drula E."/>
            <person name="Henrissat B."/>
            <person name="Morin E."/>
            <person name="Kohler A."/>
            <person name="Barry K."/>
            <person name="LaButti K."/>
            <person name="Morin E."/>
            <person name="Salamov A."/>
            <person name="Lipzen A."/>
            <person name="Mereny Z."/>
            <person name="Hegedus B."/>
            <person name="Baldrian P."/>
            <person name="Stursova M."/>
            <person name="Weitz H."/>
            <person name="Taylor A."/>
            <person name="Grigoriev I.V."/>
            <person name="Nagy L.G."/>
            <person name="Martin F."/>
            <person name="Kauserud H."/>
        </authorList>
    </citation>
    <scope>NUCLEOTIDE SEQUENCE</scope>
    <source>
        <strain evidence="2">CBHHK067</strain>
    </source>
</reference>
<dbReference type="EMBL" id="JARKIE010000141">
    <property type="protein sequence ID" value="KAJ7677187.1"/>
    <property type="molecule type" value="Genomic_DNA"/>
</dbReference>
<proteinExistence type="predicted"/>
<sequence>MAKEDSPKLRVVGFNEDTKAVFRTCNPEGHDYIEVPWSRMDSVKWIAQRLEDKIRVSLHHWYLATADGVIFRTFGELVMSTEAFRVKDQVVLTLLMPTDLNEFSDSHLKQHEWRRTAAVPGNATNDLERCVAEFHLIDPKPSEAWGACLAQRKAADKHLEDGLAEHAGEDRPEIYKKIEAAVDDVLACTDLDDAEDAVHDCIVPLSPELIDDGWGNVSGADVLSRIYSPTNPAAVDVYLEYHYRTRYSSVEFHYNVYYRVHASIANAQLSLTTPRGPRKMNGFRPFMQMGLADVPAGKRWRAIEERTVRETLRLVLASVGISFSAASDPEDEDDEDAFEMGQLRWEGLEGSERWLGRNIRRVAGCDPMARDGEESAEEEDFEEEDDSDEEDDDEDFSDEEQFGGGAGPECRHQ</sequence>
<evidence type="ECO:0000313" key="3">
    <source>
        <dbReference type="Proteomes" id="UP001221757"/>
    </source>
</evidence>
<dbReference type="AlphaFoldDB" id="A0AAD7D3A7"/>
<organism evidence="2 3">
    <name type="scientific">Mycena rosella</name>
    <name type="common">Pink bonnet</name>
    <name type="synonym">Agaricus rosellus</name>
    <dbReference type="NCBI Taxonomy" id="1033263"/>
    <lineage>
        <taxon>Eukaryota</taxon>
        <taxon>Fungi</taxon>
        <taxon>Dikarya</taxon>
        <taxon>Basidiomycota</taxon>
        <taxon>Agaricomycotina</taxon>
        <taxon>Agaricomycetes</taxon>
        <taxon>Agaricomycetidae</taxon>
        <taxon>Agaricales</taxon>
        <taxon>Marasmiineae</taxon>
        <taxon>Mycenaceae</taxon>
        <taxon>Mycena</taxon>
    </lineage>
</organism>
<keyword evidence="3" id="KW-1185">Reference proteome</keyword>